<keyword evidence="3" id="KW-1133">Transmembrane helix</keyword>
<dbReference type="AlphaFoldDB" id="A0A2S1LHP7"/>
<dbReference type="Pfam" id="PF12508">
    <property type="entry name" value="Transposon_TraM"/>
    <property type="match status" value="1"/>
</dbReference>
<name>A0A2S1LHP7_9FLAO</name>
<gene>
    <name evidence="5" type="ORF">FFWV33_16470</name>
</gene>
<dbReference type="InterPro" id="IPR022187">
    <property type="entry name" value="Conjug_transposon_TraM"/>
</dbReference>
<evidence type="ECO:0000256" key="3">
    <source>
        <dbReference type="SAM" id="Phobius"/>
    </source>
</evidence>
<dbReference type="KEGG" id="ffa:FFWV33_16470"/>
<evidence type="ECO:0000259" key="4">
    <source>
        <dbReference type="Pfam" id="PF12508"/>
    </source>
</evidence>
<protein>
    <submittedName>
        <fullName evidence="5">Conjugative transposon protein TraM</fullName>
    </submittedName>
</protein>
<feature type="transmembrane region" description="Helical" evidence="3">
    <location>
        <begin position="39"/>
        <end position="57"/>
    </location>
</feature>
<evidence type="ECO:0000256" key="2">
    <source>
        <dbReference type="SAM" id="MobiDB-lite"/>
    </source>
</evidence>
<feature type="coiled-coil region" evidence="1">
    <location>
        <begin position="153"/>
        <end position="180"/>
    </location>
</feature>
<evidence type="ECO:0000313" key="5">
    <source>
        <dbReference type="EMBL" id="AWG23006.1"/>
    </source>
</evidence>
<dbReference type="InterPro" id="IPR055407">
    <property type="entry name" value="TraM_C"/>
</dbReference>
<keyword evidence="1" id="KW-0175">Coiled coil</keyword>
<evidence type="ECO:0000256" key="1">
    <source>
        <dbReference type="SAM" id="Coils"/>
    </source>
</evidence>
<reference evidence="5 6" key="1">
    <citation type="submission" date="2017-04" db="EMBL/GenBank/DDBJ databases">
        <title>Compelte genome sequence of WV33.</title>
        <authorList>
            <person name="Lee P.C."/>
        </authorList>
    </citation>
    <scope>NUCLEOTIDE SEQUENCE [LARGE SCALE GENOMIC DNA]</scope>
    <source>
        <strain evidence="5 6">WV33</strain>
    </source>
</reference>
<dbReference type="RefSeq" id="WP_108741910.1">
    <property type="nucleotide sequence ID" value="NZ_CP020918.1"/>
</dbReference>
<sequence length="420" mass="46555">MKKNENVDNPVFITDAGMNTASDEIVESRETKVEKMKKPIIFALMGILFFGCMYLIFKPSENLKNIQILGLNDSVPQATTISLETDKQKAYEQEILDHKNQEKQNALTSLSDYWNEGSTEGSLQEVPEKQDEVTNNASLNSYRNAQNTLGSFYNKDNSETQELRKQLDEVKKELARKEETPTNIVDNQLELMEKSYQMAAKYLPTHSADTENKTITSSSPSKEAFVSIIAEKHNVVSTLHQEIEADPFLPLIGTNFNSNNQQLAKNSIRAVIQETQVVTEESSVSLRLLESARIQGKIIPSGTVVTANSRFQQGRLQLKITSIAFEENILPIELTVYGLDGQQGLTVPYSPERTAMTDMAANMGQTSGSSIMLSTSAGQQIAGDLSRGLVQGVSNYFSKKIKTPKVTIKAGLQVLLVSKK</sequence>
<accession>A0A2S1LHP7</accession>
<keyword evidence="6" id="KW-1185">Reference proteome</keyword>
<feature type="region of interest" description="Disordered" evidence="2">
    <location>
        <begin position="117"/>
        <end position="141"/>
    </location>
</feature>
<evidence type="ECO:0000313" key="6">
    <source>
        <dbReference type="Proteomes" id="UP000244527"/>
    </source>
</evidence>
<keyword evidence="3" id="KW-0812">Transmembrane</keyword>
<dbReference type="NCBIfam" id="TIGR03779">
    <property type="entry name" value="Bac_Flav_CT_M"/>
    <property type="match status" value="1"/>
</dbReference>
<dbReference type="EMBL" id="CP020918">
    <property type="protein sequence ID" value="AWG23006.1"/>
    <property type="molecule type" value="Genomic_DNA"/>
</dbReference>
<dbReference type="Proteomes" id="UP000244527">
    <property type="component" value="Chromosome"/>
</dbReference>
<proteinExistence type="predicted"/>
<organism evidence="5 6">
    <name type="scientific">Flavobacterium faecale</name>
    <dbReference type="NCBI Taxonomy" id="1355330"/>
    <lineage>
        <taxon>Bacteria</taxon>
        <taxon>Pseudomonadati</taxon>
        <taxon>Bacteroidota</taxon>
        <taxon>Flavobacteriia</taxon>
        <taxon>Flavobacteriales</taxon>
        <taxon>Flavobacteriaceae</taxon>
        <taxon>Flavobacterium</taxon>
    </lineage>
</organism>
<keyword evidence="3" id="KW-0472">Membrane</keyword>
<dbReference type="OrthoDB" id="1311366at2"/>
<feature type="domain" description="Conjugative transposon TraM C-terminal" evidence="4">
    <location>
        <begin position="268"/>
        <end position="417"/>
    </location>
</feature>